<keyword evidence="1" id="KW-0812">Transmembrane</keyword>
<sequence>MSDTAQESTPKPASERRENPWLNLIFNLAAPILLLTKGDKWFGFLSDSQVLIAALAFPIGYFLYDLKIRKKVNGLSILGFISVLLTGGIGLLKLSPMVFAVKETLLPLIFGVAVVASLKTKKPVIRMFLLNPTVMETEKLEAHLDTPEKQSVFQDILVRCTWIFASSFLVSAAVNFTVTRLVVKTDPNIDQAAYNAELGTQTWITWVVMTVLTLPLMFLAMWYLFKRIRELTGLGMEDLLVDPKKQAAVKAGS</sequence>
<feature type="transmembrane region" description="Helical" evidence="1">
    <location>
        <begin position="156"/>
        <end position="183"/>
    </location>
</feature>
<accession>A0A842HCF6</accession>
<feature type="transmembrane region" description="Helical" evidence="1">
    <location>
        <begin position="42"/>
        <end position="63"/>
    </location>
</feature>
<dbReference type="AlphaFoldDB" id="A0A842HCF6"/>
<protein>
    <recommendedName>
        <fullName evidence="4">MFS transporter</fullName>
    </recommendedName>
</protein>
<reference evidence="2 3" key="1">
    <citation type="submission" date="2020-07" db="EMBL/GenBank/DDBJ databases">
        <authorList>
            <person name="Feng X."/>
        </authorList>
    </citation>
    <scope>NUCLEOTIDE SEQUENCE [LARGE SCALE GENOMIC DNA]</scope>
    <source>
        <strain evidence="2 3">JCM31066</strain>
    </source>
</reference>
<comment type="caution">
    <text evidence="2">The sequence shown here is derived from an EMBL/GenBank/DDBJ whole genome shotgun (WGS) entry which is preliminary data.</text>
</comment>
<name>A0A842HCF6_9BACT</name>
<proteinExistence type="predicted"/>
<keyword evidence="3" id="KW-1185">Reference proteome</keyword>
<feature type="transmembrane region" description="Helical" evidence="1">
    <location>
        <begin position="75"/>
        <end position="92"/>
    </location>
</feature>
<dbReference type="NCBIfam" id="NF041646">
    <property type="entry name" value="VC0807_fam"/>
    <property type="match status" value="1"/>
</dbReference>
<keyword evidence="1" id="KW-0472">Membrane</keyword>
<dbReference type="Proteomes" id="UP000546464">
    <property type="component" value="Unassembled WGS sequence"/>
</dbReference>
<organism evidence="2 3">
    <name type="scientific">Ruficoccus amylovorans</name>
    <dbReference type="NCBI Taxonomy" id="1804625"/>
    <lineage>
        <taxon>Bacteria</taxon>
        <taxon>Pseudomonadati</taxon>
        <taxon>Verrucomicrobiota</taxon>
        <taxon>Opitutia</taxon>
        <taxon>Puniceicoccales</taxon>
        <taxon>Cerasicoccaceae</taxon>
        <taxon>Ruficoccus</taxon>
    </lineage>
</organism>
<evidence type="ECO:0000313" key="2">
    <source>
        <dbReference type="EMBL" id="MBC2593287.1"/>
    </source>
</evidence>
<gene>
    <name evidence="2" type="ORF">H5P28_03335</name>
</gene>
<evidence type="ECO:0008006" key="4">
    <source>
        <dbReference type="Google" id="ProtNLM"/>
    </source>
</evidence>
<evidence type="ECO:0000313" key="3">
    <source>
        <dbReference type="Proteomes" id="UP000546464"/>
    </source>
</evidence>
<feature type="transmembrane region" description="Helical" evidence="1">
    <location>
        <begin position="98"/>
        <end position="118"/>
    </location>
</feature>
<feature type="transmembrane region" description="Helical" evidence="1">
    <location>
        <begin position="203"/>
        <end position="225"/>
    </location>
</feature>
<evidence type="ECO:0000256" key="1">
    <source>
        <dbReference type="SAM" id="Phobius"/>
    </source>
</evidence>
<keyword evidence="1" id="KW-1133">Transmembrane helix</keyword>
<dbReference type="EMBL" id="JACHVB010000013">
    <property type="protein sequence ID" value="MBC2593287.1"/>
    <property type="molecule type" value="Genomic_DNA"/>
</dbReference>
<dbReference type="RefSeq" id="WP_185674297.1">
    <property type="nucleotide sequence ID" value="NZ_JACHVB010000013.1"/>
</dbReference>